<dbReference type="InterPro" id="IPR003441">
    <property type="entry name" value="NAC-dom"/>
</dbReference>
<dbReference type="PANTHER" id="PTHR31744:SF22">
    <property type="entry name" value="NAC DOMAIN CONTAINING PROTEIN 58"/>
    <property type="match status" value="1"/>
</dbReference>
<keyword evidence="4" id="KW-0539">Nucleus</keyword>
<dbReference type="EMBL" id="KZ451889">
    <property type="protein sequence ID" value="PKA65812.1"/>
    <property type="molecule type" value="Genomic_DNA"/>
</dbReference>
<dbReference type="Gene3D" id="2.170.150.80">
    <property type="entry name" value="NAC domain"/>
    <property type="match status" value="1"/>
</dbReference>
<dbReference type="GO" id="GO:0003677">
    <property type="term" value="F:DNA binding"/>
    <property type="evidence" value="ECO:0007669"/>
    <property type="project" value="UniProtKB-KW"/>
</dbReference>
<evidence type="ECO:0000313" key="7">
    <source>
        <dbReference type="Proteomes" id="UP000236161"/>
    </source>
</evidence>
<accession>A0A2I0BDE2</accession>
<sequence>MPPDVGGSTITVSAKPLQVTASTNKANVVVHRPATMYYRRMVPSLSDNYKRTELYMSLARKAKVGEKEWYYFSIKDRKYPTGVRTNRATKAGYWKTTGKDKEIYDSTHRFELIGMKKTLVFYKGRAPRGEKTNWVMHEYRLQPKSNILRENKHQDEWVVCRVFQKSSAAGGKKQLAAGQLHHRLIPYALNVASRPAVIPSLLATSSTYCHPPTLNRGTAATTTAETVDLIRYRNMQPILQTQLDFPAGNFSPLPAATLNLNLGGPPPPPVVVGCIPVAEPELAGDGGGGANGRSTRYLNVEPCMDLEGYWNRNNYS</sequence>
<dbReference type="GO" id="GO:0006355">
    <property type="term" value="P:regulation of DNA-templated transcription"/>
    <property type="evidence" value="ECO:0007669"/>
    <property type="project" value="InterPro"/>
</dbReference>
<evidence type="ECO:0000256" key="2">
    <source>
        <dbReference type="ARBA" id="ARBA00023125"/>
    </source>
</evidence>
<evidence type="ECO:0000256" key="4">
    <source>
        <dbReference type="ARBA" id="ARBA00023242"/>
    </source>
</evidence>
<proteinExistence type="predicted"/>
<dbReference type="Proteomes" id="UP000236161">
    <property type="component" value="Unassembled WGS sequence"/>
</dbReference>
<gene>
    <name evidence="6" type="primary">NAC100</name>
    <name evidence="6" type="ORF">AXF42_Ash017337</name>
</gene>
<feature type="domain" description="NAC" evidence="5">
    <location>
        <begin position="13"/>
        <end position="165"/>
    </location>
</feature>
<dbReference type="Pfam" id="PF02365">
    <property type="entry name" value="NAM"/>
    <property type="match status" value="1"/>
</dbReference>
<evidence type="ECO:0000259" key="5">
    <source>
        <dbReference type="PROSITE" id="PS51005"/>
    </source>
</evidence>
<dbReference type="AlphaFoldDB" id="A0A2I0BDE2"/>
<evidence type="ECO:0000313" key="6">
    <source>
        <dbReference type="EMBL" id="PKA65812.1"/>
    </source>
</evidence>
<dbReference type="PROSITE" id="PS51005">
    <property type="entry name" value="NAC"/>
    <property type="match status" value="1"/>
</dbReference>
<keyword evidence="2" id="KW-0238">DNA-binding</keyword>
<keyword evidence="7" id="KW-1185">Reference proteome</keyword>
<evidence type="ECO:0000256" key="3">
    <source>
        <dbReference type="ARBA" id="ARBA00023163"/>
    </source>
</evidence>
<keyword evidence="3" id="KW-0804">Transcription</keyword>
<protein>
    <submittedName>
        <fullName evidence="6">NAC domain-containing protein 100</fullName>
    </submittedName>
</protein>
<reference evidence="6 7" key="1">
    <citation type="journal article" date="2017" name="Nature">
        <title>The Apostasia genome and the evolution of orchids.</title>
        <authorList>
            <person name="Zhang G.Q."/>
            <person name="Liu K.W."/>
            <person name="Li Z."/>
            <person name="Lohaus R."/>
            <person name="Hsiao Y.Y."/>
            <person name="Niu S.C."/>
            <person name="Wang J.Y."/>
            <person name="Lin Y.C."/>
            <person name="Xu Q."/>
            <person name="Chen L.J."/>
            <person name="Yoshida K."/>
            <person name="Fujiwara S."/>
            <person name="Wang Z.W."/>
            <person name="Zhang Y.Q."/>
            <person name="Mitsuda N."/>
            <person name="Wang M."/>
            <person name="Liu G.H."/>
            <person name="Pecoraro L."/>
            <person name="Huang H.X."/>
            <person name="Xiao X.J."/>
            <person name="Lin M."/>
            <person name="Wu X.Y."/>
            <person name="Wu W.L."/>
            <person name="Chen Y.Y."/>
            <person name="Chang S.B."/>
            <person name="Sakamoto S."/>
            <person name="Ohme-Takagi M."/>
            <person name="Yagi M."/>
            <person name="Zeng S.J."/>
            <person name="Shen C.Y."/>
            <person name="Yeh C.M."/>
            <person name="Luo Y.B."/>
            <person name="Tsai W.C."/>
            <person name="Van de Peer Y."/>
            <person name="Liu Z.J."/>
        </authorList>
    </citation>
    <scope>NUCLEOTIDE SEQUENCE [LARGE SCALE GENOMIC DNA]</scope>
    <source>
        <strain evidence="7">cv. Shenzhen</strain>
        <tissue evidence="6">Stem</tissue>
    </source>
</reference>
<dbReference type="SUPFAM" id="SSF101941">
    <property type="entry name" value="NAC domain"/>
    <property type="match status" value="1"/>
</dbReference>
<dbReference type="InterPro" id="IPR036093">
    <property type="entry name" value="NAC_dom_sf"/>
</dbReference>
<name>A0A2I0BDE2_9ASPA</name>
<organism evidence="6 7">
    <name type="scientific">Apostasia shenzhenica</name>
    <dbReference type="NCBI Taxonomy" id="1088818"/>
    <lineage>
        <taxon>Eukaryota</taxon>
        <taxon>Viridiplantae</taxon>
        <taxon>Streptophyta</taxon>
        <taxon>Embryophyta</taxon>
        <taxon>Tracheophyta</taxon>
        <taxon>Spermatophyta</taxon>
        <taxon>Magnoliopsida</taxon>
        <taxon>Liliopsida</taxon>
        <taxon>Asparagales</taxon>
        <taxon>Orchidaceae</taxon>
        <taxon>Apostasioideae</taxon>
        <taxon>Apostasia</taxon>
    </lineage>
</organism>
<dbReference type="PANTHER" id="PTHR31744">
    <property type="entry name" value="PROTEIN CUP-SHAPED COTYLEDON 2-RELATED"/>
    <property type="match status" value="1"/>
</dbReference>
<dbReference type="STRING" id="1088818.A0A2I0BDE2"/>
<evidence type="ECO:0000256" key="1">
    <source>
        <dbReference type="ARBA" id="ARBA00023015"/>
    </source>
</evidence>
<keyword evidence="1" id="KW-0805">Transcription regulation</keyword>